<accession>K2MRR3</accession>
<dbReference type="Proteomes" id="UP000007350">
    <property type="component" value="Unassembled WGS sequence"/>
</dbReference>
<dbReference type="SUPFAM" id="SSF49899">
    <property type="entry name" value="Concanavalin A-like lectins/glucanases"/>
    <property type="match status" value="1"/>
</dbReference>
<dbReference type="InterPro" id="IPR011040">
    <property type="entry name" value="Sialidase"/>
</dbReference>
<dbReference type="EMBL" id="AHKC01015881">
    <property type="protein sequence ID" value="EKF28359.1"/>
    <property type="molecule type" value="Genomic_DNA"/>
</dbReference>
<dbReference type="PRINTS" id="PR01803">
    <property type="entry name" value="TCSIALIDASE"/>
</dbReference>
<evidence type="ECO:0000259" key="2">
    <source>
        <dbReference type="Pfam" id="PF22925"/>
    </source>
</evidence>
<dbReference type="AlphaFoldDB" id="K2MRR3"/>
<feature type="non-terminal residue" evidence="3">
    <location>
        <position position="263"/>
    </location>
</feature>
<keyword evidence="4" id="KW-1185">Reference proteome</keyword>
<feature type="domain" description="Trans-sialidase C-terminal" evidence="2">
    <location>
        <begin position="212"/>
        <end position="246"/>
    </location>
</feature>
<protein>
    <submittedName>
        <fullName evidence="3">Trans-sialidase, putative</fullName>
    </submittedName>
</protein>
<dbReference type="InterPro" id="IPR036278">
    <property type="entry name" value="Sialidase_sf"/>
</dbReference>
<dbReference type="Pfam" id="PF13859">
    <property type="entry name" value="BNR_3"/>
    <property type="match status" value="1"/>
</dbReference>
<gene>
    <name evidence="3" type="ORF">MOQ_007894</name>
</gene>
<dbReference type="Gene3D" id="2.120.10.10">
    <property type="match status" value="1"/>
</dbReference>
<evidence type="ECO:0000259" key="1">
    <source>
        <dbReference type="Pfam" id="PF13859"/>
    </source>
</evidence>
<sequence>MSDGGCSDPSVVEWEKDNQLMMMTACNDGRRRVYESGDKGESWTEALGTLSRVWGNEKGEEAKAVRSGFITATIDGVEDKRNVMLVTLPVYSKKDDKGGHGNGELHLWLTDNTHIVDIGPISGNDDDVSASSLLYKSGTNKEELIALYEKKKGSEENPSHSIWSVLLTKQLQRVKDVLATWKKVDGIVSQLCPTSNEAQDRSPGIVCSAGNITAGLVGFLSGNFSDNTWRDEYLGVNATVKKNEGAEKETSATVTDPPYGVKF</sequence>
<name>K2MRR3_TRYCR</name>
<dbReference type="SUPFAM" id="SSF50939">
    <property type="entry name" value="Sialidases"/>
    <property type="match status" value="1"/>
</dbReference>
<dbReference type="Gene3D" id="2.60.120.200">
    <property type="match status" value="1"/>
</dbReference>
<dbReference type="InterPro" id="IPR013320">
    <property type="entry name" value="ConA-like_dom_sf"/>
</dbReference>
<evidence type="ECO:0000313" key="4">
    <source>
        <dbReference type="Proteomes" id="UP000007350"/>
    </source>
</evidence>
<organism evidence="3 4">
    <name type="scientific">Trypanosoma cruzi marinkellei</name>
    <dbReference type="NCBI Taxonomy" id="85056"/>
    <lineage>
        <taxon>Eukaryota</taxon>
        <taxon>Discoba</taxon>
        <taxon>Euglenozoa</taxon>
        <taxon>Kinetoplastea</taxon>
        <taxon>Metakinetoplastina</taxon>
        <taxon>Trypanosomatida</taxon>
        <taxon>Trypanosomatidae</taxon>
        <taxon>Trypanosoma</taxon>
        <taxon>Schizotrypanum</taxon>
    </lineage>
</organism>
<proteinExistence type="predicted"/>
<dbReference type="GO" id="GO:0004308">
    <property type="term" value="F:exo-alpha-sialidase activity"/>
    <property type="evidence" value="ECO:0007669"/>
    <property type="project" value="InterPro"/>
</dbReference>
<evidence type="ECO:0000313" key="3">
    <source>
        <dbReference type="EMBL" id="EKF28359.1"/>
    </source>
</evidence>
<comment type="caution">
    <text evidence="3">The sequence shown here is derived from an EMBL/GenBank/DDBJ whole genome shotgun (WGS) entry which is preliminary data.</text>
</comment>
<dbReference type="InterPro" id="IPR055239">
    <property type="entry name" value="TS_C"/>
</dbReference>
<feature type="domain" description="Sialidase" evidence="1">
    <location>
        <begin position="1"/>
        <end position="149"/>
    </location>
</feature>
<dbReference type="CDD" id="cd15482">
    <property type="entry name" value="Sialidase_non-viral"/>
    <property type="match status" value="1"/>
</dbReference>
<dbReference type="InterPro" id="IPR008377">
    <property type="entry name" value="Sialidase_trypan"/>
</dbReference>
<dbReference type="Pfam" id="PF22925">
    <property type="entry name" value="TS_C"/>
    <property type="match status" value="1"/>
</dbReference>
<reference evidence="3 4" key="1">
    <citation type="journal article" date="2012" name="BMC Genomics">
        <title>Comparative genomic analysis of human infective Trypanosoma cruzi lineages with the bat-restricted subspecies T. cruzi marinkellei.</title>
        <authorList>
            <person name="Franzen O."/>
            <person name="Talavera-Lopez C."/>
            <person name="Ochaya S."/>
            <person name="Butler C.E."/>
            <person name="Messenger L.A."/>
            <person name="Lewis M.D."/>
            <person name="Llewellyn M.S."/>
            <person name="Marinkelle C.J."/>
            <person name="Tyler K.M."/>
            <person name="Miles M.A."/>
            <person name="Andersson B."/>
        </authorList>
    </citation>
    <scope>NUCLEOTIDE SEQUENCE [LARGE SCALE GENOMIC DNA]</scope>
    <source>
        <strain evidence="3 4">B7</strain>
    </source>
</reference>